<evidence type="ECO:0000256" key="1">
    <source>
        <dbReference type="ARBA" id="ARBA00008268"/>
    </source>
</evidence>
<name>A0A6S7I1I0_PARCT</name>
<dbReference type="InterPro" id="IPR001781">
    <property type="entry name" value="Znf_LIM"/>
</dbReference>
<dbReference type="FunFam" id="2.10.110.10:FF:000005">
    <property type="entry name" value="Testin isoform 1"/>
    <property type="match status" value="1"/>
</dbReference>
<evidence type="ECO:0000256" key="3">
    <source>
        <dbReference type="ARBA" id="ARBA00022737"/>
    </source>
</evidence>
<dbReference type="Pfam" id="PF00412">
    <property type="entry name" value="LIM"/>
    <property type="match status" value="3"/>
</dbReference>
<protein>
    <submittedName>
        <fullName evidence="6">Prickle planar cell polarity 3-A isoform X1</fullName>
    </submittedName>
</protein>
<keyword evidence="2" id="KW-0479">Metal-binding</keyword>
<accession>A0A6S7I1I0</accession>
<dbReference type="PROSITE" id="PS50023">
    <property type="entry name" value="LIM_DOMAIN_2"/>
    <property type="match status" value="2"/>
</dbReference>
<comment type="similarity">
    <text evidence="1">Belongs to the prickle / espinas / testin family.</text>
</comment>
<gene>
    <name evidence="6" type="ORF">PACLA_8A023505</name>
</gene>
<evidence type="ECO:0000256" key="5">
    <source>
        <dbReference type="ARBA" id="ARBA00023038"/>
    </source>
</evidence>
<dbReference type="OrthoDB" id="10069167at2759"/>
<dbReference type="PANTHER" id="PTHR24211">
    <property type="entry name" value="LIM DOMAIN-CONTAINING PROTEIN"/>
    <property type="match status" value="1"/>
</dbReference>
<sequence>YVVAHERHAGSPCLKCGPEVCIGGLDLHFWRKICKTCKCGAADHDIKSDEDFTHQLILRDIQQLVTGPDGCGIVKDNIRKFRLASTGSEPDVFPKGNFLWVPSGVTKEVADKYMASLPEDKAPIKESDGEVYRRKQMMTQLPAHDNDERFCDALTDEEKERMRDFLQHRNEKAVGIGEVGELADTKETSKFKCEKCAEPLVPGDVAVFAARAGSDICWHPQCFVCKKCDELLVDLVYFFRDNDIYCGRHYADFFRPRCDACDELIFSKSYTQAEGSNWHLKHFCCFECDKKLGGEQYVVRENPYCLACYEILFAKKCGTCGKVIAADDKRLCYKENFWHATDECFHCSNCSVSLVGKEFLPKGSNAYCSAKCYKEHRGQ</sequence>
<keyword evidence="3" id="KW-0677">Repeat</keyword>
<dbReference type="InterPro" id="IPR047120">
    <property type="entry name" value="Pk/Esn/Tes"/>
</dbReference>
<dbReference type="AlphaFoldDB" id="A0A6S7I1I0"/>
<keyword evidence="4" id="KW-0862">Zinc</keyword>
<dbReference type="EMBL" id="CACRXK020003809">
    <property type="protein sequence ID" value="CAB4000322.1"/>
    <property type="molecule type" value="Genomic_DNA"/>
</dbReference>
<dbReference type="GO" id="GO:0008270">
    <property type="term" value="F:zinc ion binding"/>
    <property type="evidence" value="ECO:0007669"/>
    <property type="project" value="InterPro"/>
</dbReference>
<comment type="caution">
    <text evidence="6">The sequence shown here is derived from an EMBL/GenBank/DDBJ whole genome shotgun (WGS) entry which is preliminary data.</text>
</comment>
<dbReference type="Pfam" id="PF06297">
    <property type="entry name" value="PET"/>
    <property type="match status" value="1"/>
</dbReference>
<dbReference type="Gene3D" id="2.10.110.10">
    <property type="entry name" value="Cysteine Rich Protein"/>
    <property type="match status" value="3"/>
</dbReference>
<dbReference type="PANTHER" id="PTHR24211:SF22">
    <property type="entry name" value="TESTIN"/>
    <property type="match status" value="1"/>
</dbReference>
<organism evidence="6 7">
    <name type="scientific">Paramuricea clavata</name>
    <name type="common">Red gorgonian</name>
    <name type="synonym">Violescent sea-whip</name>
    <dbReference type="NCBI Taxonomy" id="317549"/>
    <lineage>
        <taxon>Eukaryota</taxon>
        <taxon>Metazoa</taxon>
        <taxon>Cnidaria</taxon>
        <taxon>Anthozoa</taxon>
        <taxon>Octocorallia</taxon>
        <taxon>Malacalcyonacea</taxon>
        <taxon>Plexauridae</taxon>
        <taxon>Paramuricea</taxon>
    </lineage>
</organism>
<evidence type="ECO:0000256" key="2">
    <source>
        <dbReference type="ARBA" id="ARBA00022723"/>
    </source>
</evidence>
<feature type="non-terminal residue" evidence="6">
    <location>
        <position position="1"/>
    </location>
</feature>
<keyword evidence="5" id="KW-0440">LIM domain</keyword>
<dbReference type="SUPFAM" id="SSF57716">
    <property type="entry name" value="Glucocorticoid receptor-like (DNA-binding domain)"/>
    <property type="match status" value="2"/>
</dbReference>
<dbReference type="PROSITE" id="PS51303">
    <property type="entry name" value="PET"/>
    <property type="match status" value="1"/>
</dbReference>
<dbReference type="CDD" id="cd09340">
    <property type="entry name" value="LIM1_Testin_like"/>
    <property type="match status" value="1"/>
</dbReference>
<dbReference type="Proteomes" id="UP001152795">
    <property type="component" value="Unassembled WGS sequence"/>
</dbReference>
<evidence type="ECO:0000256" key="4">
    <source>
        <dbReference type="ARBA" id="ARBA00022833"/>
    </source>
</evidence>
<reference evidence="6" key="1">
    <citation type="submission" date="2020-04" db="EMBL/GenBank/DDBJ databases">
        <authorList>
            <person name="Alioto T."/>
            <person name="Alioto T."/>
            <person name="Gomez Garrido J."/>
        </authorList>
    </citation>
    <scope>NUCLEOTIDE SEQUENCE</scope>
    <source>
        <strain evidence="6">A484AB</strain>
    </source>
</reference>
<dbReference type="FunFam" id="2.10.110.10:FF:000035">
    <property type="entry name" value="prickle-like protein 2 isoform X1"/>
    <property type="match status" value="1"/>
</dbReference>
<dbReference type="InterPro" id="IPR010442">
    <property type="entry name" value="PET_domain"/>
</dbReference>
<dbReference type="CDD" id="cd09341">
    <property type="entry name" value="LIM2_Testin_like"/>
    <property type="match status" value="1"/>
</dbReference>
<evidence type="ECO:0000313" key="7">
    <source>
        <dbReference type="Proteomes" id="UP001152795"/>
    </source>
</evidence>
<proteinExistence type="inferred from homology"/>
<evidence type="ECO:0000313" key="6">
    <source>
        <dbReference type="EMBL" id="CAB4000322.1"/>
    </source>
</evidence>
<keyword evidence="7" id="KW-1185">Reference proteome</keyword>
<dbReference type="PROSITE" id="PS00478">
    <property type="entry name" value="LIM_DOMAIN_1"/>
    <property type="match status" value="1"/>
</dbReference>
<dbReference type="SMART" id="SM00132">
    <property type="entry name" value="LIM"/>
    <property type="match status" value="3"/>
</dbReference>